<organism evidence="1 2">
    <name type="scientific">Sinobaca qinghaiensis</name>
    <dbReference type="NCBI Taxonomy" id="342944"/>
    <lineage>
        <taxon>Bacteria</taxon>
        <taxon>Bacillati</taxon>
        <taxon>Bacillota</taxon>
        <taxon>Bacilli</taxon>
        <taxon>Bacillales</taxon>
        <taxon>Sporolactobacillaceae</taxon>
        <taxon>Sinobaca</taxon>
    </lineage>
</organism>
<dbReference type="EMBL" id="RAPK01000008">
    <property type="protein sequence ID" value="RKD73447.1"/>
    <property type="molecule type" value="Genomic_DNA"/>
</dbReference>
<proteinExistence type="predicted"/>
<evidence type="ECO:0000313" key="1">
    <source>
        <dbReference type="EMBL" id="RKD73447.1"/>
    </source>
</evidence>
<accession>A0A419V4K8</accession>
<dbReference type="AlphaFoldDB" id="A0A419V4K8"/>
<protein>
    <recommendedName>
        <fullName evidence="3">DUF2846 domain-containing protein</fullName>
    </recommendedName>
</protein>
<dbReference type="OrthoDB" id="3853753at2"/>
<sequence>MKASSTVTFVRRKERYAVLRGFQLLIDEKETGRIKRNQRLSFTVEPGVHHLQVKKEAGGSDVFTCDLAPGEEATFLVLGNKEEPPSLQRLDEPI</sequence>
<reference evidence="1 2" key="1">
    <citation type="submission" date="2018-09" db="EMBL/GenBank/DDBJ databases">
        <title>Genomic Encyclopedia of Archaeal and Bacterial Type Strains, Phase II (KMG-II): from individual species to whole genera.</title>
        <authorList>
            <person name="Goeker M."/>
        </authorList>
    </citation>
    <scope>NUCLEOTIDE SEQUENCE [LARGE SCALE GENOMIC DNA]</scope>
    <source>
        <strain evidence="1 2">DSM 17008</strain>
    </source>
</reference>
<keyword evidence="2" id="KW-1185">Reference proteome</keyword>
<evidence type="ECO:0008006" key="3">
    <source>
        <dbReference type="Google" id="ProtNLM"/>
    </source>
</evidence>
<evidence type="ECO:0000313" key="2">
    <source>
        <dbReference type="Proteomes" id="UP000285120"/>
    </source>
</evidence>
<name>A0A419V4K8_9BACL</name>
<dbReference type="RefSeq" id="WP_120192940.1">
    <property type="nucleotide sequence ID" value="NZ_RAPK01000008.1"/>
</dbReference>
<comment type="caution">
    <text evidence="1">The sequence shown here is derived from an EMBL/GenBank/DDBJ whole genome shotgun (WGS) entry which is preliminary data.</text>
</comment>
<gene>
    <name evidence="1" type="ORF">ATL39_1741</name>
</gene>
<dbReference type="Proteomes" id="UP000285120">
    <property type="component" value="Unassembled WGS sequence"/>
</dbReference>